<evidence type="ECO:0000256" key="1">
    <source>
        <dbReference type="SAM" id="SignalP"/>
    </source>
</evidence>
<organism evidence="2 3">
    <name type="scientific">Methylobrevis albus</name>
    <dbReference type="NCBI Taxonomy" id="2793297"/>
    <lineage>
        <taxon>Bacteria</taxon>
        <taxon>Pseudomonadati</taxon>
        <taxon>Pseudomonadota</taxon>
        <taxon>Alphaproteobacteria</taxon>
        <taxon>Hyphomicrobiales</taxon>
        <taxon>Pleomorphomonadaceae</taxon>
        <taxon>Methylobrevis</taxon>
    </lineage>
</organism>
<dbReference type="Pfam" id="PF06282">
    <property type="entry name" value="DUF1036"/>
    <property type="match status" value="1"/>
</dbReference>
<gene>
    <name evidence="2" type="ORF">I5731_01305</name>
</gene>
<protein>
    <submittedName>
        <fullName evidence="2">DUF1036 domain-containing protein</fullName>
    </submittedName>
</protein>
<dbReference type="AlphaFoldDB" id="A0A931HY23"/>
<keyword evidence="1" id="KW-0732">Signal</keyword>
<comment type="caution">
    <text evidence="2">The sequence shown here is derived from an EMBL/GenBank/DDBJ whole genome shotgun (WGS) entry which is preliminary data.</text>
</comment>
<dbReference type="InterPro" id="IPR009380">
    <property type="entry name" value="DUF1036"/>
</dbReference>
<accession>A0A931HY23</accession>
<feature type="chain" id="PRO_5036851861" evidence="1">
    <location>
        <begin position="32"/>
        <end position="156"/>
    </location>
</feature>
<dbReference type="EMBL" id="JADZLT010000037">
    <property type="protein sequence ID" value="MBH0236447.1"/>
    <property type="molecule type" value="Genomic_DNA"/>
</dbReference>
<name>A0A931HY23_9HYPH</name>
<dbReference type="Proteomes" id="UP000631694">
    <property type="component" value="Unassembled WGS sequence"/>
</dbReference>
<reference evidence="2" key="1">
    <citation type="submission" date="2020-12" db="EMBL/GenBank/DDBJ databases">
        <title>Methylobrevis albus sp. nov., isolated from fresh water lack sediment.</title>
        <authorList>
            <person name="Zou Q."/>
        </authorList>
    </citation>
    <scope>NUCLEOTIDE SEQUENCE</scope>
    <source>
        <strain evidence="2">L22</strain>
    </source>
</reference>
<proteinExistence type="predicted"/>
<sequence>MHQLPAARRILRRTLPLAVLAAAILPASANAELKVCNRTGYLLNVALGLPANGDFRTEGWWSIAAKSCMTPVREAMTSRFVYVYAIDIRDNEVLAGGVSMCVEKRKFAITGITDCWRRGYRAAEFAEIDTGLASDWTIYLEEGDGSAKPAPAPAVP</sequence>
<feature type="signal peptide" evidence="1">
    <location>
        <begin position="1"/>
        <end position="31"/>
    </location>
</feature>
<dbReference type="RefSeq" id="WP_197309552.1">
    <property type="nucleotide sequence ID" value="NZ_JADZLT010000037.1"/>
</dbReference>
<evidence type="ECO:0000313" key="2">
    <source>
        <dbReference type="EMBL" id="MBH0236447.1"/>
    </source>
</evidence>
<keyword evidence="3" id="KW-1185">Reference proteome</keyword>
<evidence type="ECO:0000313" key="3">
    <source>
        <dbReference type="Proteomes" id="UP000631694"/>
    </source>
</evidence>